<proteinExistence type="predicted"/>
<dbReference type="OrthoDB" id="9794094at2"/>
<protein>
    <submittedName>
        <fullName evidence="2">CBS domain-containing protein</fullName>
    </submittedName>
</protein>
<accession>A0A4P7C668</accession>
<dbReference type="Gene3D" id="3.10.580.10">
    <property type="entry name" value="CBS-domain"/>
    <property type="match status" value="1"/>
</dbReference>
<sequence>MGCGLNHKALWEITAREVWNNRQVFTSHPDDDIHTALQAMSEHRILVTDGNGHLEGILSADDIVACSEKGASGRKAPELSYEDTIGMLKTVCNHH</sequence>
<keyword evidence="3" id="KW-1185">Reference proteome</keyword>
<evidence type="ECO:0000259" key="1">
    <source>
        <dbReference type="SMART" id="SM00116"/>
    </source>
</evidence>
<feature type="domain" description="CBS" evidence="1">
    <location>
        <begin position="23"/>
        <end position="68"/>
    </location>
</feature>
<dbReference type="SUPFAM" id="SSF54631">
    <property type="entry name" value="CBS-domain pair"/>
    <property type="match status" value="1"/>
</dbReference>
<gene>
    <name evidence="2" type="ORF">E3U44_11760</name>
</gene>
<dbReference type="EMBL" id="CP038033">
    <property type="protein sequence ID" value="QBQ56556.1"/>
    <property type="molecule type" value="Genomic_DNA"/>
</dbReference>
<reference evidence="2 3" key="1">
    <citation type="submission" date="2019-03" db="EMBL/GenBank/DDBJ databases">
        <title>The genome sequence of Nitrosococcus wardiae strain D1FHST reveals the archetypal metabolic capacity of ammonia-oxidizing Gammaproteobacteria.</title>
        <authorList>
            <person name="Wang L."/>
            <person name="Lim C.K."/>
            <person name="Hanson T.E."/>
            <person name="Dang H."/>
            <person name="Klotz M.G."/>
        </authorList>
    </citation>
    <scope>NUCLEOTIDE SEQUENCE [LARGE SCALE GENOMIC DNA]</scope>
    <source>
        <strain evidence="2 3">D1FHS</strain>
    </source>
</reference>
<organism evidence="2 3">
    <name type="scientific">Nitrosococcus wardiae</name>
    <dbReference type="NCBI Taxonomy" id="1814290"/>
    <lineage>
        <taxon>Bacteria</taxon>
        <taxon>Pseudomonadati</taxon>
        <taxon>Pseudomonadota</taxon>
        <taxon>Gammaproteobacteria</taxon>
        <taxon>Chromatiales</taxon>
        <taxon>Chromatiaceae</taxon>
        <taxon>Nitrosococcus</taxon>
    </lineage>
</organism>
<dbReference type="SMART" id="SM00116">
    <property type="entry name" value="CBS"/>
    <property type="match status" value="1"/>
</dbReference>
<dbReference type="Pfam" id="PF00571">
    <property type="entry name" value="CBS"/>
    <property type="match status" value="1"/>
</dbReference>
<evidence type="ECO:0000313" key="2">
    <source>
        <dbReference type="EMBL" id="QBQ56556.1"/>
    </source>
</evidence>
<dbReference type="KEGG" id="nwr:E3U44_11760"/>
<dbReference type="AlphaFoldDB" id="A0A4P7C668"/>
<dbReference type="InterPro" id="IPR000644">
    <property type="entry name" value="CBS_dom"/>
</dbReference>
<dbReference type="InterPro" id="IPR046342">
    <property type="entry name" value="CBS_dom_sf"/>
</dbReference>
<evidence type="ECO:0000313" key="3">
    <source>
        <dbReference type="Proteomes" id="UP000294325"/>
    </source>
</evidence>
<name>A0A4P7C668_9GAMM</name>
<dbReference type="Proteomes" id="UP000294325">
    <property type="component" value="Chromosome"/>
</dbReference>